<dbReference type="InterPro" id="IPR022409">
    <property type="entry name" value="PKD/Chitinase_dom"/>
</dbReference>
<evidence type="ECO:0000259" key="2">
    <source>
        <dbReference type="PROSITE" id="PS50093"/>
    </source>
</evidence>
<dbReference type="KEGG" id="rhoz:GXP67_36230"/>
<evidence type="ECO:0000313" key="4">
    <source>
        <dbReference type="Proteomes" id="UP000480178"/>
    </source>
</evidence>
<evidence type="ECO:0000313" key="3">
    <source>
        <dbReference type="EMBL" id="QHT71730.1"/>
    </source>
</evidence>
<dbReference type="NCBIfam" id="TIGR04183">
    <property type="entry name" value="Por_Secre_tail"/>
    <property type="match status" value="1"/>
</dbReference>
<dbReference type="Pfam" id="PF19081">
    <property type="entry name" value="Ig_7"/>
    <property type="match status" value="1"/>
</dbReference>
<sequence>MALAVFLLLFASNLVYSNVVITPATGAANLCIGGGYVPFGDITIAEGLKDDFRVGFNQTLVFAFPANFEFNPTSGTITAVTGSDGLVINWVSYSLATRRITINYNVSNQGGSFDKLILKDAYVRAVGVPGSGQLVRDPSSTANIIGDNNGDGVNHASFSSSYYPTALNLISSDADNNICTGETVTFTASATSTNAYEFFVDGVSVQNSTSNAYTTSTLTNGQKVTFRAYNSGGCTDGSLFTTGITTTVNPKPTVSLASSDANNIICAGETVTFTAISATAANYEFFIDAASVQSGPSNTFTTSTLSDGQSVTVKVTDTNGCTTIGGNITTTVHPLPSVSLTSSDANNIICIGETITFTATSATAVSYEFFVGSTSVQNGASTIFTTNSLADGQTVTVIATSADGCSIVSNPITTVVENVLVNLTSNDADNKICTGDEVTFTVTSNIAINYEFFVDGVSVQNSAAADYTATLTNGQTVTVKATSANGCAATSNAISTVVNPVPTVTLKSSDTDNKICVGDVVTFTATSATAVSYEFFVGATLVQSGPSNKYITNSLVDDKTVSVKAINAYGCQTFSLGITTTVYTVAVSLSGSDADNSICPGDALTFTASSATATSYEFFVDGVSVQNSAATTFTTTSLTDGQTVMVKAGINGCAAISNSISTAVKVLTASITSSDADNMICLGEALTFTASANIAAASYEFFVDGLSVQNSTSNTYTTSGLTNSQTVMVKAVTASGCSATSSGITTIVNPLPTVSLTSSDADNKICTGETLTFTANAAGAVSYDFFVDGVSVQNSAAADYTATLTNGQMVTVKATSANGCAATSNAIITLIENITVSLTSSDADNKICVGDVVTFTATSPTAVSYEFFVGATLVQSGASNKYITNSLVDDKTVSVKAINAYGCQTFSLGITTTVYTVAVSLSGSDADNSICPGDALTFTASSATATSYEFFVDGVSVQNSAATTFTTTSLTDGQTVTVIAADTYGCTATSNAVKINVVSLTTSLASSDADNMICLGEALTFTASANIAAASYEFFVDGLSVQNSTSSTYTTSGLTNGQTVRVTAVTASGCSANSSGITTIVNPLPTVSLTSSDADNKICAGETLTFTANAAGAVNYEFFVGTTSVQNGATNQYTTAALADGQTVTVKATNFNGCTAASNSITTAVYFVTVSLTSSDADDQICAGEAVTFTATSATASSYDFFVGATSVQNGPSNTYTTSSLADGQTVTVKATVANICTATSNAVTTTVYAVAINLTSSDADNTICPGDAITFTSSLAGSGANYEFFVDGASVQNSASNTFTTTSLIDGQMVMVKATNSYGCIASSNAVTTAVKVLAANLISSDTDNTICAGESVTYTANAPTATSYEFFIDGVSVQNSATNIFTTTTLTDNQVVYVKATTASGCSALSNSITVTVHPLPLITLTSSDADNAICAGETITFTATSSTATIYEFFVDGVSKQNGASNSYSTNTLINGQIVTVKAATSDGCTATSNSISTTVYAITVNLTSSDSDNKICIGETVTFTASSNIAATYEFFVGAVSVQNGSSNTFTTSIVEDGKTVTVKATSPYGCSITSAGITTTAYTVAVTLTSNDPDNITCPGDAVTFTATSATATSYEFLVNGVSKQNSASKTFTTSTLTNGQTVIVKASNSYGCFAVSSGITQQVKVLVASLISSDSDNRICAGETITFTANAATATNFEFIVGSTSVQNGASNTFTTSTLTDGQTVAVKATTDNGCAATSNAITTIVETVTVTLTSSDADNKICAGETVTFIASSPTATNYEFFVDGILRQKSATNIFTTSTLTDGQTVSLKAINAYGCFATSSTITHTVHAVPTVSLASSDSDNTICAGESLIFTATSDIATVYEFFVDGVSQQVSASNTFINNTLTNNQIVTVRASTSNGCGTVSNAIATTVNAIPTITLTSSDADNQICTGETVTFAAASSTATTYEFFVDGISAQNSATNIFTTNALLNGQTVTVRVTTPGACSEMSAGITTTVNALPTVTLTSSDADNTICAGDIITFTASSATATNYKFYIGASLVQDGASPSYTTSSLTNGQTVMVRVTTASGCSTTSSGITTTVNPLPTVTLTSSDSDNKICAGETLTFTATSSTATGYEFIVAGIIVQSGASNQYTTASLTDGQTVTVRVSTANNCSTTSLGITTTVNPLPAVTLTSSDADNTICSGDIVTFTANASIPSTYEFFVDGISAQNSTSNIFATNSLTNNQKVVVIITTVNGCFAVSSGITTTVNPLPTVTLTSSDADNTICSGDIVTFTASSSTATNYKFYIGASLVQDGASPSYTTSSLTNGQTVTVRVTTANGCSTTSSGITTTVNPLPAVSLASSDADNKICAGESVTFTATSATATSYEFIVAGIIVQSGVSNKYTTSALTDGQTVTVRVTTANGCSTTSSGITTTVNPLPTVTLTSIDADNIICAGDIVTFTADADIASNYEFFVDGTSKQKSATNIFTTSTLTNGQTVTVRVTTANGCSTTSSGITTTVNPLPTVTLTSSDSDNKICVGETLTFTATSATATSYEFIVAGIIVQSGASNKYTTSALTDGQTVTVRVTTSSSCFATSSGITTTVNPLPIVSLASSDADNKICTGETLTFTASSATATNYKFYIGASLVQDGASPSYTTSSLTNGQTVTVRVTTASGCSTTSSGITTTVNPLPTVTLTSSDSDNKICVGETLTFTATSATATSYEFIVAGIIVQSGASDQYTTASLLDGQTVMVRVNTSDGCSATSSGITTTVNPLPIVTLTSSDSDNTICTGETLTFTASSATATNYKFYIGASLVQDGASPSYTTSSLTNGQTVTVRVTTASGCSTTSSGITTTVNPLPTVTLTSSVADNTICAGEPVTFTANSDIASNYEFFVNGVSKQKGPSNQYTTSVLTNGQIISALVTSANGCSKASSGITIIVNPISTVNAGTDRTVCVNASVSLSGSIGGAATSGTWSGGKGTFSNVNDLKASYTPDPSEAGKIIVLILTTNDADGTGPCSAVTDEVIITVYALPIVDFSGLAAQYCVDAAAVSLTGFPAGGVFTGKGISGNSFNPSIAGVGTHTIRYIYSDGNGCVNLQQKTVIVHALPSVSFSGFNNIGAGGTALYSYGAAPIKLTGFPAGGVFTGKGISGNTFIPAQAGQGTYQVIYSYSDTNGCENLQIQTVTVEPLPTVGIGEVGGPYCTSEEDVVLVGSPLGGYFTGDGIVTGTNIFRPSIAKTGANVVRYNYTDALGGTNYIEKSITVNALPSVTFIIAKAYCIDAGDILLTGFPADNDGAGGVTGTFSGPGIVAGSSTFRPSLAGIGSHVIRYTFTNLNGCSSFAEKTVVVNELPVVNFFGLAAQYCVDAAAVSLTGFPAGGVFTGKGISGSSFNPSIAGVGTHTIRYTYSDGNGCINYDDQQVVINAVPVANFSLRDVCEGSIVKFTDLSVVGNGENITSWKWHFGDALAEEANTSLLQHPQHQYTTAGNYTVSLEVTTAAGCTNSKSMVITIGNIPVPDFTWRSICEGETTLFTHQTNAEFGEISSWTWDFGDGSQQTYTRSSDQVSHQYEQAGKYLVSLTVQSNFTCSATFTKEIYILPSVSAYPYVAGFEGSTQGWVADGSNVSWQQGKPAGAVIHQAASGEHVWMTDLTGNYQSNEHSYVYSPCFNFTTLKRPMISLDIFSHTQKGFDGAVLQASTDGGSSWQNVGGINEGLEWYNQSAIIGNPGEQVIGQIGWSGVDSLWQSAKYALDEFKGHSSVRFRIAFGSNQDNPADVQLDGFAFDNVYIGERDRIVLLEHFTNTGNQEAINENTFINNLSDINNEEAIDIQYHTNFPDIDPLNESNVADPSARALYYGISQTPRTVVDGYMEDKKFSPWGVPVLKRRKLLETPFGIEIDFPASDENMWNISAKVSASLKVENPVFVHIAVIEKQVRDIYEGAPTFENVLRKMLPDAAGTLFTHPWMPGTSETITHSWQPVHVKDASQLAVVVFIQDAQTKEIYQAAIKQPAILPQVITALEDVETLEDGVMLYPNPASNQSKVVFRQPLTADREWVVYDLIGKKISHGVVAKGQQAFVLNTSSYTEGSYLIHISGKGKVPIYKRLLIIHEK</sequence>
<feature type="signal peptide" evidence="1">
    <location>
        <begin position="1"/>
        <end position="17"/>
    </location>
</feature>
<dbReference type="InterPro" id="IPR035986">
    <property type="entry name" value="PKD_dom_sf"/>
</dbReference>
<dbReference type="Gene3D" id="2.60.40.10">
    <property type="entry name" value="Immunoglobulins"/>
    <property type="match status" value="3"/>
</dbReference>
<dbReference type="Proteomes" id="UP000480178">
    <property type="component" value="Chromosome"/>
</dbReference>
<keyword evidence="1" id="KW-0732">Signal</keyword>
<organism evidence="3 4">
    <name type="scientific">Rhodocytophaga rosea</name>
    <dbReference type="NCBI Taxonomy" id="2704465"/>
    <lineage>
        <taxon>Bacteria</taxon>
        <taxon>Pseudomonadati</taxon>
        <taxon>Bacteroidota</taxon>
        <taxon>Cytophagia</taxon>
        <taxon>Cytophagales</taxon>
        <taxon>Rhodocytophagaceae</taxon>
        <taxon>Rhodocytophaga</taxon>
    </lineage>
</organism>
<dbReference type="SMART" id="SM00089">
    <property type="entry name" value="PKD"/>
    <property type="match status" value="5"/>
</dbReference>
<gene>
    <name evidence="3" type="ORF">GXP67_36230</name>
</gene>
<protein>
    <submittedName>
        <fullName evidence="3">PKD domain-containing protein</fullName>
    </submittedName>
</protein>
<dbReference type="InterPro" id="IPR044023">
    <property type="entry name" value="Ig_7"/>
</dbReference>
<dbReference type="InterPro" id="IPR026444">
    <property type="entry name" value="Secre_tail"/>
</dbReference>
<evidence type="ECO:0000256" key="1">
    <source>
        <dbReference type="SAM" id="SignalP"/>
    </source>
</evidence>
<dbReference type="InterPro" id="IPR000601">
    <property type="entry name" value="PKD_dom"/>
</dbReference>
<dbReference type="PROSITE" id="PS50093">
    <property type="entry name" value="PKD"/>
    <property type="match status" value="2"/>
</dbReference>
<dbReference type="Pfam" id="PF18911">
    <property type="entry name" value="PKD_4"/>
    <property type="match status" value="2"/>
</dbReference>
<dbReference type="Pfam" id="PF17957">
    <property type="entry name" value="Big_7"/>
    <property type="match status" value="1"/>
</dbReference>
<dbReference type="SUPFAM" id="SSF49299">
    <property type="entry name" value="PKD domain"/>
    <property type="match status" value="2"/>
</dbReference>
<dbReference type="CDD" id="cd00146">
    <property type="entry name" value="PKD"/>
    <property type="match status" value="2"/>
</dbReference>
<keyword evidence="4" id="KW-1185">Reference proteome</keyword>
<dbReference type="InterPro" id="IPR013783">
    <property type="entry name" value="Ig-like_fold"/>
</dbReference>
<accession>A0A6C0GWQ0</accession>
<feature type="domain" description="PKD" evidence="2">
    <location>
        <begin position="3523"/>
        <end position="3586"/>
    </location>
</feature>
<feature type="domain" description="PKD" evidence="2">
    <location>
        <begin position="3433"/>
        <end position="3493"/>
    </location>
</feature>
<dbReference type="EMBL" id="CP048222">
    <property type="protein sequence ID" value="QHT71730.1"/>
    <property type="molecule type" value="Genomic_DNA"/>
</dbReference>
<proteinExistence type="predicted"/>
<name>A0A6C0GWQ0_9BACT</name>
<dbReference type="RefSeq" id="WP_162447658.1">
    <property type="nucleotide sequence ID" value="NZ_CP048222.1"/>
</dbReference>
<feature type="chain" id="PRO_5025423496" evidence="1">
    <location>
        <begin position="18"/>
        <end position="4091"/>
    </location>
</feature>
<dbReference type="Pfam" id="PF18962">
    <property type="entry name" value="Por_Secre_tail"/>
    <property type="match status" value="1"/>
</dbReference>
<reference evidence="3 4" key="1">
    <citation type="submission" date="2020-01" db="EMBL/GenBank/DDBJ databases">
        <authorList>
            <person name="Kim M.K."/>
        </authorList>
    </citation>
    <scope>NUCLEOTIDE SEQUENCE [LARGE SCALE GENOMIC DNA]</scope>
    <source>
        <strain evidence="3 4">172606-1</strain>
    </source>
</reference>